<dbReference type="InterPro" id="IPR007111">
    <property type="entry name" value="NACHT_NTPase"/>
</dbReference>
<evidence type="ECO:0000313" key="5">
    <source>
        <dbReference type="Proteomes" id="UP000225706"/>
    </source>
</evidence>
<protein>
    <submittedName>
        <fullName evidence="4">Protein NLRC3</fullName>
    </submittedName>
</protein>
<dbReference type="InterPro" id="IPR027417">
    <property type="entry name" value="P-loop_NTPase"/>
</dbReference>
<feature type="domain" description="NACHT" evidence="3">
    <location>
        <begin position="20"/>
        <end position="108"/>
    </location>
</feature>
<dbReference type="InterPro" id="IPR032675">
    <property type="entry name" value="LRR_dom_sf"/>
</dbReference>
<dbReference type="SUPFAM" id="SSF52047">
    <property type="entry name" value="RNI-like"/>
    <property type="match status" value="1"/>
</dbReference>
<evidence type="ECO:0000259" key="3">
    <source>
        <dbReference type="Pfam" id="PF05729"/>
    </source>
</evidence>
<dbReference type="InterPro" id="IPR001611">
    <property type="entry name" value="Leu-rich_rpt"/>
</dbReference>
<sequence length="392" mass="43428">MSDNIWEAIDDQLLPTDFEEDERENFFKYICDNQSQVLLVLDGLDEAPPNLMKLFTSLVLSRELSKCHIILTSREEGSVEISKFCDALFRIGFASENSCNYITHYFKDLEAEGQKLLNDIEENIELEELTVNPFLTAILCLVYEDLEGSLPSSKTQLYLEITECILKRFCQKQGLSHNNVNLTGVFKEELEQLGRSALEALKRDEMHIREGEFTVSDALKVNVTIKSLSLAENALGDSGVQLISEGLRINTTLTDLYLSKNSIGVKGVESITDTIRAHVSLTSLELSHNSIGDHGVKKVSDALKVNVSLKELYLSSNAIGTSGGQSLAEALKSNCTLAILDLHNNVIDDDGAQSLCEALKTNTTLTELDFLTTISILLVLKHLMSFISTITP</sequence>
<dbReference type="Proteomes" id="UP000225706">
    <property type="component" value="Unassembled WGS sequence"/>
</dbReference>
<keyword evidence="1" id="KW-0547">Nucleotide-binding</keyword>
<dbReference type="SMART" id="SM00368">
    <property type="entry name" value="LRR_RI"/>
    <property type="match status" value="5"/>
</dbReference>
<dbReference type="OrthoDB" id="272549at2759"/>
<organism evidence="4 5">
    <name type="scientific">Stylophora pistillata</name>
    <name type="common">Smooth cauliflower coral</name>
    <dbReference type="NCBI Taxonomy" id="50429"/>
    <lineage>
        <taxon>Eukaryota</taxon>
        <taxon>Metazoa</taxon>
        <taxon>Cnidaria</taxon>
        <taxon>Anthozoa</taxon>
        <taxon>Hexacorallia</taxon>
        <taxon>Scleractinia</taxon>
        <taxon>Astrocoeniina</taxon>
        <taxon>Pocilloporidae</taxon>
        <taxon>Stylophora</taxon>
    </lineage>
</organism>
<dbReference type="Gene3D" id="3.40.50.300">
    <property type="entry name" value="P-loop containing nucleotide triphosphate hydrolases"/>
    <property type="match status" value="1"/>
</dbReference>
<comment type="caution">
    <text evidence="4">The sequence shown here is derived from an EMBL/GenBank/DDBJ whole genome shotgun (WGS) entry which is preliminary data.</text>
</comment>
<dbReference type="Gene3D" id="3.80.10.10">
    <property type="entry name" value="Ribonuclease Inhibitor"/>
    <property type="match status" value="2"/>
</dbReference>
<evidence type="ECO:0000256" key="2">
    <source>
        <dbReference type="ARBA" id="ARBA00022840"/>
    </source>
</evidence>
<dbReference type="EMBL" id="LSMT01001097">
    <property type="protein sequence ID" value="PFX13017.1"/>
    <property type="molecule type" value="Genomic_DNA"/>
</dbReference>
<reference evidence="5" key="1">
    <citation type="journal article" date="2017" name="bioRxiv">
        <title>Comparative analysis of the genomes of Stylophora pistillata and Acropora digitifera provides evidence for extensive differences between species of corals.</title>
        <authorList>
            <person name="Voolstra C.R."/>
            <person name="Li Y."/>
            <person name="Liew Y.J."/>
            <person name="Baumgarten S."/>
            <person name="Zoccola D."/>
            <person name="Flot J.-F."/>
            <person name="Tambutte S."/>
            <person name="Allemand D."/>
            <person name="Aranda M."/>
        </authorList>
    </citation>
    <scope>NUCLEOTIDE SEQUENCE [LARGE SCALE GENOMIC DNA]</scope>
</reference>
<gene>
    <name evidence="4" type="primary">NLRC3</name>
    <name evidence="4" type="ORF">AWC38_SpisGene22942</name>
</gene>
<evidence type="ECO:0000313" key="4">
    <source>
        <dbReference type="EMBL" id="PFX13017.1"/>
    </source>
</evidence>
<dbReference type="Pfam" id="PF13516">
    <property type="entry name" value="LRR_6"/>
    <property type="match status" value="5"/>
</dbReference>
<dbReference type="Pfam" id="PF05729">
    <property type="entry name" value="NACHT"/>
    <property type="match status" value="1"/>
</dbReference>
<dbReference type="PANTHER" id="PTHR46844">
    <property type="entry name" value="SLR5058 PROTEIN"/>
    <property type="match status" value="1"/>
</dbReference>
<dbReference type="AlphaFoldDB" id="A0A2B4R9H8"/>
<accession>A0A2B4R9H8</accession>
<evidence type="ECO:0000256" key="1">
    <source>
        <dbReference type="ARBA" id="ARBA00022741"/>
    </source>
</evidence>
<keyword evidence="5" id="KW-1185">Reference proteome</keyword>
<keyword evidence="2" id="KW-0067">ATP-binding</keyword>
<dbReference type="GO" id="GO:0005524">
    <property type="term" value="F:ATP binding"/>
    <property type="evidence" value="ECO:0007669"/>
    <property type="project" value="UniProtKB-KW"/>
</dbReference>
<proteinExistence type="predicted"/>
<dbReference type="PANTHER" id="PTHR46844:SF1">
    <property type="entry name" value="SLR5058 PROTEIN"/>
    <property type="match status" value="1"/>
</dbReference>
<name>A0A2B4R9H8_STYPI</name>